<dbReference type="SUPFAM" id="SSF52058">
    <property type="entry name" value="L domain-like"/>
    <property type="match status" value="2"/>
</dbReference>
<dbReference type="InterPro" id="IPR046956">
    <property type="entry name" value="RLP23-like"/>
</dbReference>
<comment type="similarity">
    <text evidence="2">Belongs to the RLP family.</text>
</comment>
<feature type="transmembrane region" description="Helical" evidence="11">
    <location>
        <begin position="577"/>
        <end position="597"/>
    </location>
</feature>
<keyword evidence="4 11" id="KW-0812">Transmembrane</keyword>
<dbReference type="InterPro" id="IPR013210">
    <property type="entry name" value="LRR_N_plant-typ"/>
</dbReference>
<keyword evidence="9" id="KW-0675">Receptor</keyword>
<dbReference type="EMBL" id="OX451736">
    <property type="protein sequence ID" value="CAI8587049.1"/>
    <property type="molecule type" value="Genomic_DNA"/>
</dbReference>
<sequence length="636" mass="71845">MGWFLMWLHLFLIHFPSFSSSSSSFNFLCHHDESSALLQFTCPFLQVESSSFLNSYPYFCDEYLAKTKTWINGTDCCSWVGVTCDTISGHVIGLNLGCEGLEGVIYPNSTLFHLSHLQILNLSSNSLSAYIFYFKFDEFPSLTYLDLTYCDFIGEIPSQISHLSKLTSLRLSENNELSWKETTLKRLMQNATNLKELFLDGTNMHSVRPNSIDFLFNHSSSLSTLNLGNTGLRRNFKKRILCLPSIQELYLSGPIPQCVANFPYLQVLDLQVNKFHGTLPSKFSQYCQLHELNLNDNQLEGHLPKSLSQCEYLEVLNLGNNKIEDNFPDWLQTLQQLNVLVLRDNKLNGLISNIKFKHPFPRLMIFDISGNNFSGLLPTTYLRSFQGRMIDPQGGDNSNLQYMDMQLLNSTLFYDSVSVRIKGINSTLVKISRNFATIDMSRNKFEGDIPDVVGEFHALIGLNLSHNSLTGIIPRSMGNMTTLESLDLSSNILSGVIPAELSNLNFLEFLDLSNNHLVGDIPQGKQFNTFSNDSYEGNSGLCGLPLSKKCGPEQQSPPSPDKLWSEEKFGFGWKPVAIGYGCGFVFGIGLGYCMFLFGKPRWLVMIFGGQPKRRVKRRTRVRMTNGSTMDQMIQMS</sequence>
<keyword evidence="15" id="KW-1185">Reference proteome</keyword>
<evidence type="ECO:0000256" key="11">
    <source>
        <dbReference type="SAM" id="Phobius"/>
    </source>
</evidence>
<organism evidence="14 15">
    <name type="scientific">Vicia faba</name>
    <name type="common">Broad bean</name>
    <name type="synonym">Faba vulgaris</name>
    <dbReference type="NCBI Taxonomy" id="3906"/>
    <lineage>
        <taxon>Eukaryota</taxon>
        <taxon>Viridiplantae</taxon>
        <taxon>Streptophyta</taxon>
        <taxon>Embryophyta</taxon>
        <taxon>Tracheophyta</taxon>
        <taxon>Spermatophyta</taxon>
        <taxon>Magnoliopsida</taxon>
        <taxon>eudicotyledons</taxon>
        <taxon>Gunneridae</taxon>
        <taxon>Pentapetalae</taxon>
        <taxon>rosids</taxon>
        <taxon>fabids</taxon>
        <taxon>Fabales</taxon>
        <taxon>Fabaceae</taxon>
        <taxon>Papilionoideae</taxon>
        <taxon>50 kb inversion clade</taxon>
        <taxon>NPAAA clade</taxon>
        <taxon>Hologalegina</taxon>
        <taxon>IRL clade</taxon>
        <taxon>Fabeae</taxon>
        <taxon>Vicia</taxon>
    </lineage>
</organism>
<dbReference type="GO" id="GO:0016020">
    <property type="term" value="C:membrane"/>
    <property type="evidence" value="ECO:0007669"/>
    <property type="project" value="UniProtKB-SubCell"/>
</dbReference>
<dbReference type="AlphaFoldDB" id="A0AAV0YQV1"/>
<evidence type="ECO:0000256" key="4">
    <source>
        <dbReference type="ARBA" id="ARBA00022692"/>
    </source>
</evidence>
<accession>A0AAV0YQV1</accession>
<dbReference type="PANTHER" id="PTHR48061:SF46">
    <property type="entry name" value="LEUCINE-RICH REPEAT-CONTAINING N-TERMINAL PLANT-TYPE DOMAIN-CONTAINING PROTEIN"/>
    <property type="match status" value="1"/>
</dbReference>
<evidence type="ECO:0000256" key="2">
    <source>
        <dbReference type="ARBA" id="ARBA00009592"/>
    </source>
</evidence>
<evidence type="ECO:0000313" key="14">
    <source>
        <dbReference type="EMBL" id="CAI8587049.1"/>
    </source>
</evidence>
<gene>
    <name evidence="14" type="ORF">VFH_I281920</name>
</gene>
<dbReference type="FunFam" id="3.80.10.10:FF:000111">
    <property type="entry name" value="LRR receptor-like serine/threonine-protein kinase ERECTA"/>
    <property type="match status" value="1"/>
</dbReference>
<dbReference type="Pfam" id="PF13855">
    <property type="entry name" value="LRR_8"/>
    <property type="match status" value="2"/>
</dbReference>
<evidence type="ECO:0000256" key="8">
    <source>
        <dbReference type="ARBA" id="ARBA00023136"/>
    </source>
</evidence>
<evidence type="ECO:0000256" key="1">
    <source>
        <dbReference type="ARBA" id="ARBA00004479"/>
    </source>
</evidence>
<dbReference type="Pfam" id="PF00560">
    <property type="entry name" value="LRR_1"/>
    <property type="match status" value="1"/>
</dbReference>
<dbReference type="FunFam" id="3.80.10.10:FF:000041">
    <property type="entry name" value="LRR receptor-like serine/threonine-protein kinase ERECTA"/>
    <property type="match status" value="1"/>
</dbReference>
<evidence type="ECO:0000256" key="12">
    <source>
        <dbReference type="SAM" id="SignalP"/>
    </source>
</evidence>
<dbReference type="InterPro" id="IPR001611">
    <property type="entry name" value="Leu-rich_rpt"/>
</dbReference>
<keyword evidence="3" id="KW-0433">Leucine-rich repeat</keyword>
<comment type="subcellular location">
    <subcellularLocation>
        <location evidence="1">Membrane</location>
        <topology evidence="1">Single-pass type I membrane protein</topology>
    </subcellularLocation>
</comment>
<evidence type="ECO:0000256" key="9">
    <source>
        <dbReference type="ARBA" id="ARBA00023170"/>
    </source>
</evidence>
<evidence type="ECO:0000256" key="7">
    <source>
        <dbReference type="ARBA" id="ARBA00022989"/>
    </source>
</evidence>
<dbReference type="Pfam" id="PF08263">
    <property type="entry name" value="LRRNT_2"/>
    <property type="match status" value="1"/>
</dbReference>
<evidence type="ECO:0000256" key="3">
    <source>
        <dbReference type="ARBA" id="ARBA00022614"/>
    </source>
</evidence>
<feature type="domain" description="Leucine-rich repeat-containing N-terminal plant-type" evidence="13">
    <location>
        <begin position="66"/>
        <end position="85"/>
    </location>
</feature>
<evidence type="ECO:0000259" key="13">
    <source>
        <dbReference type="Pfam" id="PF08263"/>
    </source>
</evidence>
<evidence type="ECO:0000256" key="6">
    <source>
        <dbReference type="ARBA" id="ARBA00022737"/>
    </source>
</evidence>
<evidence type="ECO:0000256" key="5">
    <source>
        <dbReference type="ARBA" id="ARBA00022729"/>
    </source>
</evidence>
<keyword evidence="6" id="KW-0677">Repeat</keyword>
<dbReference type="PANTHER" id="PTHR48061">
    <property type="entry name" value="LEUCINE-RICH REPEAT RECEPTOR PROTEIN KINASE EMS1-LIKE-RELATED"/>
    <property type="match status" value="1"/>
</dbReference>
<dbReference type="Gene3D" id="3.80.10.10">
    <property type="entry name" value="Ribonuclease Inhibitor"/>
    <property type="match status" value="5"/>
</dbReference>
<proteinExistence type="inferred from homology"/>
<dbReference type="Proteomes" id="UP001157006">
    <property type="component" value="Chromosome 1L"/>
</dbReference>
<reference evidence="14 15" key="1">
    <citation type="submission" date="2023-01" db="EMBL/GenBank/DDBJ databases">
        <authorList>
            <person name="Kreplak J."/>
        </authorList>
    </citation>
    <scope>NUCLEOTIDE SEQUENCE [LARGE SCALE GENOMIC DNA]</scope>
</reference>
<dbReference type="PRINTS" id="PR00019">
    <property type="entry name" value="LEURICHRPT"/>
</dbReference>
<feature type="signal peptide" evidence="12">
    <location>
        <begin position="1"/>
        <end position="21"/>
    </location>
</feature>
<evidence type="ECO:0000256" key="10">
    <source>
        <dbReference type="ARBA" id="ARBA00023180"/>
    </source>
</evidence>
<protein>
    <recommendedName>
        <fullName evidence="13">Leucine-rich repeat-containing N-terminal plant-type domain-containing protein</fullName>
    </recommendedName>
</protein>
<keyword evidence="7 11" id="KW-1133">Transmembrane helix</keyword>
<dbReference type="InterPro" id="IPR032675">
    <property type="entry name" value="LRR_dom_sf"/>
</dbReference>
<keyword evidence="8 11" id="KW-0472">Membrane</keyword>
<name>A0AAV0YQV1_VICFA</name>
<evidence type="ECO:0000313" key="15">
    <source>
        <dbReference type="Proteomes" id="UP001157006"/>
    </source>
</evidence>
<feature type="chain" id="PRO_5043594908" description="Leucine-rich repeat-containing N-terminal plant-type domain-containing protein" evidence="12">
    <location>
        <begin position="22"/>
        <end position="636"/>
    </location>
</feature>
<keyword evidence="5 12" id="KW-0732">Signal</keyword>
<keyword evidence="10" id="KW-0325">Glycoprotein</keyword>